<feature type="domain" description="C2H2-type" evidence="16">
    <location>
        <begin position="2177"/>
        <end position="2204"/>
    </location>
</feature>
<dbReference type="InterPro" id="IPR001356">
    <property type="entry name" value="HD"/>
</dbReference>
<feature type="DNA-binding region" description="Homeobox" evidence="12">
    <location>
        <begin position="2625"/>
        <end position="2684"/>
    </location>
</feature>
<dbReference type="FunFam" id="3.30.160.60:FF:000081">
    <property type="entry name" value="Zinc finger homeobox protein 4"/>
    <property type="match status" value="1"/>
</dbReference>
<evidence type="ECO:0000256" key="14">
    <source>
        <dbReference type="SAM" id="MobiDB-lite"/>
    </source>
</evidence>
<dbReference type="FunFam" id="1.10.10.60:FF:000080">
    <property type="entry name" value="Zinc finger homeobox protein 2"/>
    <property type="match status" value="1"/>
</dbReference>
<feature type="DNA-binding region" description="Homeobox" evidence="12">
    <location>
        <begin position="2091"/>
        <end position="2150"/>
    </location>
</feature>
<dbReference type="InterPro" id="IPR009057">
    <property type="entry name" value="Homeodomain-like_sf"/>
</dbReference>
<name>A0AAV1KX32_9NEOP</name>
<feature type="region of interest" description="Disordered" evidence="14">
    <location>
        <begin position="317"/>
        <end position="345"/>
    </location>
</feature>
<sequence length="2981" mass="330444">MPGAMPTPLQPGGPASGPPPERKRRRKRDDPQSSAALELDDDGDMSPEEEPRNAPAAPAAPAPAPSSAPAPTSPPAAPDAVDLTSRRDSPPLSSDVERFDGKIVYNPDGSAYIIEDPEMSEGETSLSDLPKIEPGCIVDSRDSNVVEKQLDFPQIASAFYVSRNSSLYGALYGRLAAERARARPDAPVMHSYRVFSFRGGKDTPRPPSPPAECPVSVPVKPILMCFICKLSFGYAKSFIAHAQSDHSLSLLDSEKDALSRENASAIIQCVGKDKEPLVSFLEPVGAAAPPRASISGSPANMSELSSPSVEKRLDNMTPDRDNDLMLPNGTCDDRRPSPPAWRPPRSIAESLLPQHSLISVAHPHTINASVQPRASPNSSPPFQAAPPAFLSGTTIGVCPDHLGGRPSGADCPKCELILNSGRLGGPLAGMHSRNSCKTLKCPKCNWHYKYQETLEIHMKEKHPEAETSCIYCIAGQPHPRLARGETYTCGYKPYRCEVCNYSTTTKGNLSIHMQSDKHLNNMQELQNGGNPGESSLPPAPQHTPPGGHKPPLPHHSPLGQKPKPTFRCDVCNYETNVARNLRIHMTSEKHTHNMLVLQQNVKHMQTLSALHHRQQSQQQLESLLHFHSGEAPPPNPEAALADMAYNQALMIQLMTGGPGPSPPELGAHLDVGLNPEAMEPPPEPADPEPERTFHCCICNCFSTDSLEALGHHLAQDRTKIREQEILALVAGHYVCKLCTYKTNLKANFQLHCKTDKHLQRLQHVNHVKEGGPRNEWKLKFCGGVGTSGAGVGGVQVRCCACDYYTNSAHKLQLHAAGARHEAATLLLRHLRECAARIPRDRARVYRCALCGFGAPHRLPLLQHVRSVKHLQMEQIHQLQRRSEGKDPTPDVAELFQVIPQPPELPSPYDQQEDTKEPIDQKPELTQEQKMMRFLEQHQQQQQIQQQQQQQQLQQQQNQQLQQPSQPPQQTSSERDDEHDTPGPQTCPYCNFTCGNDTKLHAHVTSVHGDPARHFICPLCQDAFKERPSLERHVMQIHSVNSEGLQRLLLLVDQSHWLNGGTQAQREETRPGEDEREISSPRSEGSVDGETERCSTCNRTFRNVDELCHHQNESGHLELKQTPQGPGYFCWKKGCNRYFDAAHALQNHFREAHARNSITNMSVSEKHVYKYRCNQCSLAFKTIEKLQLHSQYHVIRDATKCVLCGRSFRSVLALQKHVETSHSELSEEDLAAFKRNLASNPLLQTNQGTALDPATAELFRKEALRTPDDELGEMEDRDSSATAADESGHNDAENSDDSIIYKDQQFLEDYLNSQAMAEDSYNDPNRKYKCHRCKVAFTRQSYLTAHNKTLLHRKGEKLTYPMEKYLDPNRPFKCDVCKESFTQKNILLVHYNSVSHLHKLKRAMQEQQNNNNPPVSPGAGTAPSNLTLTPKSTSSEEDDRKRYKCNICKVAYTQGSTLDIHMRSVLHQTRAGKLQELAAAGHVDLTRPLVEQPDRNDPAKILQDVLSPKNTSPSSTSSGGARSSPPARPGSPRSPHAGSASCDRCHASFPTSELLDAHRATSCPFGDARAHSPLGEAEQAALDEMVAKGNPPKRNSQMYKQLLETFGFDLVMQYNENQRRKMQEEREMARAPSPPPPPPEEKPPDGENKSTCQHCNKEFSSVFVLKTHCEEVHKDKVPLEFLEQFAEQFKSEYERKSGAPNSPRAASPAPQDERSPSPRGDGNSNFNENGTGSGDAQAGALLAAQVQEMQAALNMLQLQQQLGQIHPMMAQMLSLGLPLGLNVGALAAMNLQPPLVPLMLPPPPFDAMPFAHDAQLKQQQLIQQQQQANAAAGQKRARTRITDEQLKILRAHFDINNSPSDEAIAKMAQQSGLATKVIKHWFRNTLFKERQRNKDSPYNFNNPPSTTLNLEEYEKTGEAKVTPLDSSASSDEGKPPPEKKSKTEESASISHQEVKSEPNDEPTMEEKYNSYDDRHQEDKSFIFPQAPSQSPALNNSDNQQHISRPQTPTHLSLNSLIQSQLDSIPATSIPQPPHPSMLPPKINPNFTSPNSAPPNVLTLTPNRSLSPGRGPADFGLSGGNSNGSNSSGSSGKRANRTRFTDYQIKVLQEFFENNAYPKDDDLEYLSKLLGLSPRVIVVWFQNARQKARKVYENQPAAEPPTGATDDANRFQRTPGLNYQCKKCQLVFQRYYELIRHQKTHCFKEEDAKRSAQAQAAAAQVAATLSSEDSNSSIVEHHIPHVPVSPAPPRTPTPAAPNYPVSPAPQAPQAPLTPVTPVTHQPRTEDKDGNFQCDKCNLVFPRFDLWREHQLVHIMNPNLFPTYPPDSPFGILQQHAQLQQLNATLGNDESRHPLVAALNQQVVKRKFDEYEEIDTGEQPKDKRLRTTILPEQLDYLYQKYQIESNPSRKMLENIAREVGLKKRVVQVWFQNTRARERKGQFRAHAQVINKRCPFCPALFKVKSALESHLSTKHADQCARGEINVDALPDEELSTESTPSFGSQQSDRQQNFSQAGAPMLPPIFPPFHSDMEKFIKQYSEESMKRYVSELQAHAVAQQNGAINESSERQISQGKSEIPLDLSKPVDLSRPGSDADERSDTASETMEFYEEDEPTSPLAGQQQTSRPPGKRYRTQMSSVQVKIMKSLFNDYKTPTMAECEALGREIGLPKRVVQVWFQNARAKEKKARLAAGLSEVSDAPPPEECRVCDFKYSHKYSVQDHVFTRGHITAVRARLESGVGGGDDSTLALMQMAARLESGIGGELHNAFLRPQLAGNGGNANPMQPQPQPQPQPQGLIVETGNGASVLQLPATTLEQIRHIAADPGASTLRLPPPASEPPAGSRELDFDLCYVCKHCKVAFPSPAPLQAHQARSCYVGREAARGLIRVVQPALECRTCPGERFRTTAEFRRHAEGEAHARRLAPPPTVQQPEPLTHEMEDVVNQITLLAARAAQDASSPKDPNVNFCAPGPRFPPPGEMPLASAGH</sequence>
<feature type="compositionally biased region" description="Pro residues" evidence="14">
    <location>
        <begin position="2029"/>
        <end position="2041"/>
    </location>
</feature>
<dbReference type="GO" id="GO:0008270">
    <property type="term" value="F:zinc ion binding"/>
    <property type="evidence" value="ECO:0007669"/>
    <property type="project" value="UniProtKB-KW"/>
</dbReference>
<feature type="region of interest" description="Disordered" evidence="14">
    <location>
        <begin position="1691"/>
        <end position="1734"/>
    </location>
</feature>
<comment type="subcellular location">
    <subcellularLocation>
        <location evidence="1 12 13">Nucleus</location>
    </subcellularLocation>
</comment>
<feature type="DNA-binding region" description="Homeobox" evidence="12">
    <location>
        <begin position="2379"/>
        <end position="2438"/>
    </location>
</feature>
<feature type="compositionally biased region" description="Polar residues" evidence="14">
    <location>
        <begin position="2492"/>
        <end position="2511"/>
    </location>
</feature>
<feature type="compositionally biased region" description="Low complexity" evidence="14">
    <location>
        <begin position="1510"/>
        <end position="1534"/>
    </location>
</feature>
<evidence type="ECO:0000313" key="17">
    <source>
        <dbReference type="EMBL" id="CAK1586322.1"/>
    </source>
</evidence>
<feature type="domain" description="Homeobox" evidence="15">
    <location>
        <begin position="2089"/>
        <end position="2149"/>
    </location>
</feature>
<feature type="compositionally biased region" description="Basic and acidic residues" evidence="14">
    <location>
        <begin position="84"/>
        <end position="101"/>
    </location>
</feature>
<feature type="compositionally biased region" description="Pro residues" evidence="14">
    <location>
        <begin position="537"/>
        <end position="554"/>
    </location>
</feature>
<evidence type="ECO:0000256" key="2">
    <source>
        <dbReference type="ARBA" id="ARBA00022723"/>
    </source>
</evidence>
<dbReference type="PROSITE" id="PS50157">
    <property type="entry name" value="ZINC_FINGER_C2H2_2"/>
    <property type="match status" value="11"/>
</dbReference>
<feature type="domain" description="C2H2-type" evidence="16">
    <location>
        <begin position="494"/>
        <end position="523"/>
    </location>
</feature>
<feature type="domain" description="C2H2-type" evidence="16">
    <location>
        <begin position="1371"/>
        <end position="1402"/>
    </location>
</feature>
<dbReference type="Gene3D" id="3.30.160.60">
    <property type="entry name" value="Classic Zinc Finger"/>
    <property type="match status" value="5"/>
</dbReference>
<evidence type="ECO:0000256" key="11">
    <source>
        <dbReference type="PROSITE-ProRule" id="PRU00042"/>
    </source>
</evidence>
<dbReference type="InterPro" id="IPR003604">
    <property type="entry name" value="Matrin/U1-like-C_Znf_C2H2"/>
</dbReference>
<evidence type="ECO:0000256" key="1">
    <source>
        <dbReference type="ARBA" id="ARBA00004123"/>
    </source>
</evidence>
<feature type="region of interest" description="Disordered" evidence="14">
    <location>
        <begin position="954"/>
        <end position="983"/>
    </location>
</feature>
<evidence type="ECO:0008006" key="19">
    <source>
        <dbReference type="Google" id="ProtNLM"/>
    </source>
</evidence>
<dbReference type="FunFam" id="3.30.160.60:FF:000768">
    <property type="entry name" value="zinc finger homeobox protein 3 isoform X2"/>
    <property type="match status" value="1"/>
</dbReference>
<feature type="domain" description="C2H2-type" evidence="16">
    <location>
        <begin position="1198"/>
        <end position="1226"/>
    </location>
</feature>
<keyword evidence="18" id="KW-1185">Reference proteome</keyword>
<feature type="region of interest" description="Disordered" evidence="14">
    <location>
        <begin position="1059"/>
        <end position="1091"/>
    </location>
</feature>
<evidence type="ECO:0000259" key="16">
    <source>
        <dbReference type="PROSITE" id="PS50157"/>
    </source>
</evidence>
<feature type="compositionally biased region" description="Polar residues" evidence="14">
    <location>
        <begin position="1985"/>
        <end position="2006"/>
    </location>
</feature>
<dbReference type="Gene3D" id="1.10.10.60">
    <property type="entry name" value="Homeodomain-like"/>
    <property type="match status" value="4"/>
</dbReference>
<dbReference type="InterPro" id="IPR036236">
    <property type="entry name" value="Znf_C2H2_sf"/>
</dbReference>
<keyword evidence="10 12" id="KW-0539">Nucleus</keyword>
<feature type="domain" description="C2H2-type" evidence="16">
    <location>
        <begin position="1091"/>
        <end position="1120"/>
    </location>
</feature>
<comment type="caution">
    <text evidence="17">The sequence shown here is derived from an EMBL/GenBank/DDBJ whole genome shotgun (WGS) entry which is preliminary data.</text>
</comment>
<feature type="domain" description="C2H2-type" evidence="16">
    <location>
        <begin position="1170"/>
        <end position="1197"/>
    </location>
</feature>
<dbReference type="PANTHER" id="PTHR45891:SF3">
    <property type="entry name" value="ZINC FINGER PROTEIN 2"/>
    <property type="match status" value="1"/>
</dbReference>
<feature type="region of interest" description="Disordered" evidence="14">
    <location>
        <begin position="2555"/>
        <end position="2631"/>
    </location>
</feature>
<feature type="compositionally biased region" description="Basic and acidic residues" evidence="14">
    <location>
        <begin position="1951"/>
        <end position="1979"/>
    </location>
</feature>
<feature type="compositionally biased region" description="Acidic residues" evidence="14">
    <location>
        <begin position="38"/>
        <end position="48"/>
    </location>
</feature>
<dbReference type="SMART" id="SM00355">
    <property type="entry name" value="ZnF_C2H2"/>
    <property type="match status" value="23"/>
</dbReference>
<feature type="compositionally biased region" description="Basic and acidic residues" evidence="14">
    <location>
        <begin position="1618"/>
        <end position="1628"/>
    </location>
</feature>
<evidence type="ECO:0000256" key="7">
    <source>
        <dbReference type="ARBA" id="ARBA00023125"/>
    </source>
</evidence>
<accession>A0AAV1KX32</accession>
<feature type="DNA-binding region" description="Homeobox" evidence="12">
    <location>
        <begin position="1833"/>
        <end position="1892"/>
    </location>
</feature>
<evidence type="ECO:0000256" key="12">
    <source>
        <dbReference type="PROSITE-ProRule" id="PRU00108"/>
    </source>
</evidence>
<feature type="region of interest" description="Disordered" evidence="14">
    <location>
        <begin position="1499"/>
        <end position="1542"/>
    </location>
</feature>
<keyword evidence="6" id="KW-0805">Transcription regulation</keyword>
<evidence type="ECO:0000256" key="5">
    <source>
        <dbReference type="ARBA" id="ARBA00022833"/>
    </source>
</evidence>
<evidence type="ECO:0000256" key="10">
    <source>
        <dbReference type="ARBA" id="ARBA00023242"/>
    </source>
</evidence>
<feature type="region of interest" description="Disordered" evidence="14">
    <location>
        <begin position="2241"/>
        <end position="2285"/>
    </location>
</feature>
<feature type="region of interest" description="Disordered" evidence="14">
    <location>
        <begin position="1915"/>
        <end position="2006"/>
    </location>
</feature>
<dbReference type="InterPro" id="IPR051968">
    <property type="entry name" value="ZnFinger_Homeobox_TR"/>
</dbReference>
<feature type="region of interest" description="Disordered" evidence="14">
    <location>
        <begin position="1618"/>
        <end position="1651"/>
    </location>
</feature>
<dbReference type="InterPro" id="IPR017970">
    <property type="entry name" value="Homeobox_CS"/>
</dbReference>
<evidence type="ECO:0000256" key="13">
    <source>
        <dbReference type="RuleBase" id="RU000682"/>
    </source>
</evidence>
<proteinExistence type="predicted"/>
<dbReference type="SMART" id="SM00451">
    <property type="entry name" value="ZnF_U1"/>
    <property type="match status" value="6"/>
</dbReference>
<dbReference type="PROSITE" id="PS50071">
    <property type="entry name" value="HOMEOBOX_2"/>
    <property type="match status" value="4"/>
</dbReference>
<keyword evidence="4 11" id="KW-0863">Zinc-finger</keyword>
<evidence type="ECO:0000256" key="3">
    <source>
        <dbReference type="ARBA" id="ARBA00022737"/>
    </source>
</evidence>
<dbReference type="SUPFAM" id="SSF57667">
    <property type="entry name" value="beta-beta-alpha zinc fingers"/>
    <property type="match status" value="6"/>
</dbReference>
<feature type="region of interest" description="Disordered" evidence="14">
    <location>
        <begin position="522"/>
        <end position="563"/>
    </location>
</feature>
<dbReference type="Pfam" id="PF00046">
    <property type="entry name" value="Homeodomain"/>
    <property type="match status" value="4"/>
</dbReference>
<reference evidence="17 18" key="1">
    <citation type="submission" date="2023-11" db="EMBL/GenBank/DDBJ databases">
        <authorList>
            <person name="Hedman E."/>
            <person name="Englund M."/>
            <person name="Stromberg M."/>
            <person name="Nyberg Akerstrom W."/>
            <person name="Nylinder S."/>
            <person name="Jareborg N."/>
            <person name="Kallberg Y."/>
            <person name="Kronander E."/>
        </authorList>
    </citation>
    <scope>NUCLEOTIDE SEQUENCE [LARGE SCALE GENOMIC DNA]</scope>
</reference>
<dbReference type="Pfam" id="PF00096">
    <property type="entry name" value="zf-C2H2"/>
    <property type="match status" value="2"/>
</dbReference>
<feature type="region of interest" description="Disordered" evidence="14">
    <location>
        <begin position="1"/>
        <end position="101"/>
    </location>
</feature>
<evidence type="ECO:0000256" key="8">
    <source>
        <dbReference type="ARBA" id="ARBA00023155"/>
    </source>
</evidence>
<feature type="compositionally biased region" description="Pro residues" evidence="14">
    <location>
        <begin position="2241"/>
        <end position="2266"/>
    </location>
</feature>
<feature type="domain" description="Homeobox" evidence="15">
    <location>
        <begin position="2623"/>
        <end position="2683"/>
    </location>
</feature>
<dbReference type="Pfam" id="PF24056">
    <property type="entry name" value="zf-C2H2_ZFHX3"/>
    <property type="match status" value="1"/>
</dbReference>
<feature type="compositionally biased region" description="Pro residues" evidence="14">
    <location>
        <begin position="58"/>
        <end position="77"/>
    </location>
</feature>
<dbReference type="PROSITE" id="PS00028">
    <property type="entry name" value="ZINC_FINGER_C2H2_1"/>
    <property type="match status" value="13"/>
</dbReference>
<keyword evidence="5" id="KW-0862">Zinc</keyword>
<protein>
    <recommendedName>
        <fullName evidence="19">Zinc finger homeobox protein 3</fullName>
    </recommendedName>
</protein>
<keyword evidence="9" id="KW-0804">Transcription</keyword>
<gene>
    <name evidence="17" type="ORF">PARMNEM_LOCUS7288</name>
</gene>
<feature type="compositionally biased region" description="Basic and acidic residues" evidence="14">
    <location>
        <begin position="1638"/>
        <end position="1647"/>
    </location>
</feature>
<evidence type="ECO:0000256" key="9">
    <source>
        <dbReference type="ARBA" id="ARBA00023163"/>
    </source>
</evidence>
<feature type="region of interest" description="Disordered" evidence="14">
    <location>
        <begin position="2489"/>
        <end position="2522"/>
    </location>
</feature>
<feature type="domain" description="Homeobox" evidence="15">
    <location>
        <begin position="1831"/>
        <end position="1891"/>
    </location>
</feature>
<feature type="domain" description="C2H2-type" evidence="16">
    <location>
        <begin position="1327"/>
        <end position="1356"/>
    </location>
</feature>
<dbReference type="InterPro" id="IPR013087">
    <property type="entry name" value="Znf_C2H2_type"/>
</dbReference>
<feature type="compositionally biased region" description="Basic and acidic residues" evidence="14">
    <location>
        <begin position="1064"/>
        <end position="1078"/>
    </location>
</feature>
<dbReference type="SUPFAM" id="SSF46689">
    <property type="entry name" value="Homeodomain-like"/>
    <property type="match status" value="4"/>
</dbReference>
<feature type="compositionally biased region" description="Polar residues" evidence="14">
    <location>
        <begin position="2555"/>
        <end position="2571"/>
    </location>
</feature>
<feature type="compositionally biased region" description="Pro residues" evidence="14">
    <location>
        <begin position="8"/>
        <end position="19"/>
    </location>
</feature>
<feature type="region of interest" description="Disordered" evidence="14">
    <location>
        <begin position="2947"/>
        <end position="2981"/>
    </location>
</feature>
<feature type="compositionally biased region" description="Low complexity" evidence="14">
    <location>
        <begin position="2081"/>
        <end position="2090"/>
    </location>
</feature>
<feature type="domain" description="C2H2-type" evidence="16">
    <location>
        <begin position="1014"/>
        <end position="1042"/>
    </location>
</feature>
<dbReference type="Proteomes" id="UP001314205">
    <property type="component" value="Unassembled WGS sequence"/>
</dbReference>
<feature type="domain" description="Homeobox" evidence="15">
    <location>
        <begin position="2377"/>
        <end position="2437"/>
    </location>
</feature>
<feature type="domain" description="C2H2-type" evidence="16">
    <location>
        <begin position="1127"/>
        <end position="1157"/>
    </location>
</feature>
<keyword evidence="2" id="KW-0479">Metal-binding</keyword>
<organism evidence="17 18">
    <name type="scientific">Parnassius mnemosyne</name>
    <name type="common">clouded apollo</name>
    <dbReference type="NCBI Taxonomy" id="213953"/>
    <lineage>
        <taxon>Eukaryota</taxon>
        <taxon>Metazoa</taxon>
        <taxon>Ecdysozoa</taxon>
        <taxon>Arthropoda</taxon>
        <taxon>Hexapoda</taxon>
        <taxon>Insecta</taxon>
        <taxon>Pterygota</taxon>
        <taxon>Neoptera</taxon>
        <taxon>Endopterygota</taxon>
        <taxon>Lepidoptera</taxon>
        <taxon>Glossata</taxon>
        <taxon>Ditrysia</taxon>
        <taxon>Papilionoidea</taxon>
        <taxon>Papilionidae</taxon>
        <taxon>Parnassiinae</taxon>
        <taxon>Parnassini</taxon>
        <taxon>Parnassius</taxon>
        <taxon>Driopa</taxon>
    </lineage>
</organism>
<dbReference type="GO" id="GO:0000981">
    <property type="term" value="F:DNA-binding transcription factor activity, RNA polymerase II-specific"/>
    <property type="evidence" value="ECO:0007669"/>
    <property type="project" value="InterPro"/>
</dbReference>
<dbReference type="CDD" id="cd00086">
    <property type="entry name" value="homeodomain"/>
    <property type="match status" value="4"/>
</dbReference>
<feature type="domain" description="C2H2-type" evidence="16">
    <location>
        <begin position="1442"/>
        <end position="1471"/>
    </location>
</feature>
<dbReference type="PROSITE" id="PS00027">
    <property type="entry name" value="HOMEOBOX_1"/>
    <property type="match status" value="2"/>
</dbReference>
<feature type="region of interest" description="Disordered" evidence="14">
    <location>
        <begin position="2768"/>
        <end position="2789"/>
    </location>
</feature>
<feature type="compositionally biased region" description="Basic and acidic residues" evidence="14">
    <location>
        <begin position="1930"/>
        <end position="1944"/>
    </location>
</feature>
<keyword evidence="8 12" id="KW-0371">Homeobox</keyword>
<evidence type="ECO:0000256" key="6">
    <source>
        <dbReference type="ARBA" id="ARBA00023015"/>
    </source>
</evidence>
<feature type="domain" description="C2H2-type" evidence="16">
    <location>
        <begin position="1649"/>
        <end position="1677"/>
    </location>
</feature>
<dbReference type="PANTHER" id="PTHR45891">
    <property type="entry name" value="ZINC FINGER HOMEOBOX PROTEIN"/>
    <property type="match status" value="1"/>
</dbReference>
<dbReference type="EMBL" id="CAVLGL010000080">
    <property type="protein sequence ID" value="CAK1586322.1"/>
    <property type="molecule type" value="Genomic_DNA"/>
</dbReference>
<evidence type="ECO:0000313" key="18">
    <source>
        <dbReference type="Proteomes" id="UP001314205"/>
    </source>
</evidence>
<feature type="region of interest" description="Disordered" evidence="14">
    <location>
        <begin position="1263"/>
        <end position="1294"/>
    </location>
</feature>
<keyword evidence="7 12" id="KW-0238">DNA-binding</keyword>
<dbReference type="SMART" id="SM00389">
    <property type="entry name" value="HOX"/>
    <property type="match status" value="4"/>
</dbReference>
<keyword evidence="3" id="KW-0677">Repeat</keyword>
<feature type="compositionally biased region" description="Low complexity" evidence="14">
    <location>
        <begin position="2267"/>
        <end position="2277"/>
    </location>
</feature>
<feature type="compositionally biased region" description="Low complexity" evidence="14">
    <location>
        <begin position="1697"/>
        <end position="1709"/>
    </location>
</feature>
<feature type="compositionally biased region" description="Low complexity" evidence="14">
    <location>
        <begin position="954"/>
        <end position="969"/>
    </location>
</feature>
<feature type="region of interest" description="Disordered" evidence="14">
    <location>
        <begin position="1403"/>
        <end position="1439"/>
    </location>
</feature>
<evidence type="ECO:0000256" key="4">
    <source>
        <dbReference type="ARBA" id="ARBA00022771"/>
    </source>
</evidence>
<dbReference type="GO" id="GO:0005634">
    <property type="term" value="C:nucleus"/>
    <property type="evidence" value="ECO:0007669"/>
    <property type="project" value="UniProtKB-SubCell"/>
</dbReference>
<dbReference type="FunFam" id="1.10.10.60:FF:000064">
    <property type="entry name" value="Zinc finger homeobox protein 4"/>
    <property type="match status" value="1"/>
</dbReference>
<feature type="region of interest" description="Disordered" evidence="14">
    <location>
        <begin position="2023"/>
        <end position="2095"/>
    </location>
</feature>
<evidence type="ECO:0000259" key="15">
    <source>
        <dbReference type="PROSITE" id="PS50071"/>
    </source>
</evidence>
<feature type="compositionally biased region" description="Polar residues" evidence="14">
    <location>
        <begin position="1421"/>
        <end position="1432"/>
    </location>
</feature>
<dbReference type="GO" id="GO:0000978">
    <property type="term" value="F:RNA polymerase II cis-regulatory region sequence-specific DNA binding"/>
    <property type="evidence" value="ECO:0007669"/>
    <property type="project" value="TreeGrafter"/>
</dbReference>